<protein>
    <recommendedName>
        <fullName evidence="5">Cellulase</fullName>
    </recommendedName>
</protein>
<feature type="compositionally biased region" description="Pro residues" evidence="1">
    <location>
        <begin position="77"/>
        <end position="91"/>
    </location>
</feature>
<sequence>MSEAHDPLRSLFKEAAAAGQSRARSVPPSYITERGERVRRRRIVALAVGACLVFSGTGAAVASLVPDSTGTTGPATTPSPGPSPRLSPSPTSPGSSPGSSPSSTNFPSSPPRTSLPPTNTPSESPSTSPATPGRSVSLPPP</sequence>
<reference evidence="4" key="1">
    <citation type="journal article" date="2019" name="Int. J. Syst. Evol. Microbiol.">
        <title>The Global Catalogue of Microorganisms (GCM) 10K type strain sequencing project: providing services to taxonomists for standard genome sequencing and annotation.</title>
        <authorList>
            <consortium name="The Broad Institute Genomics Platform"/>
            <consortium name="The Broad Institute Genome Sequencing Center for Infectious Disease"/>
            <person name="Wu L."/>
            <person name="Ma J."/>
        </authorList>
    </citation>
    <scope>NUCLEOTIDE SEQUENCE [LARGE SCALE GENOMIC DNA]</scope>
    <source>
        <strain evidence="4">JCM 4376</strain>
    </source>
</reference>
<evidence type="ECO:0000256" key="1">
    <source>
        <dbReference type="SAM" id="MobiDB-lite"/>
    </source>
</evidence>
<feature type="compositionally biased region" description="Low complexity" evidence="1">
    <location>
        <begin position="115"/>
        <end position="132"/>
    </location>
</feature>
<evidence type="ECO:0000313" key="3">
    <source>
        <dbReference type="EMBL" id="GGV95785.1"/>
    </source>
</evidence>
<comment type="caution">
    <text evidence="3">The sequence shown here is derived from an EMBL/GenBank/DDBJ whole genome shotgun (WGS) entry which is preliminary data.</text>
</comment>
<keyword evidence="2" id="KW-1133">Transmembrane helix</keyword>
<evidence type="ECO:0000256" key="2">
    <source>
        <dbReference type="SAM" id="Phobius"/>
    </source>
</evidence>
<evidence type="ECO:0008006" key="5">
    <source>
        <dbReference type="Google" id="ProtNLM"/>
    </source>
</evidence>
<dbReference type="RefSeq" id="WP_189547762.1">
    <property type="nucleotide sequence ID" value="NZ_BMTF01000034.1"/>
</dbReference>
<organism evidence="3 4">
    <name type="scientific">Streptomyces gelaticus</name>
    <dbReference type="NCBI Taxonomy" id="285446"/>
    <lineage>
        <taxon>Bacteria</taxon>
        <taxon>Bacillati</taxon>
        <taxon>Actinomycetota</taxon>
        <taxon>Actinomycetes</taxon>
        <taxon>Kitasatosporales</taxon>
        <taxon>Streptomycetaceae</taxon>
        <taxon>Streptomyces</taxon>
    </lineage>
</organism>
<name>A0ABQ2W7N0_9ACTN</name>
<evidence type="ECO:0000313" key="4">
    <source>
        <dbReference type="Proteomes" id="UP000660675"/>
    </source>
</evidence>
<feature type="region of interest" description="Disordered" evidence="1">
    <location>
        <begin position="1"/>
        <end position="39"/>
    </location>
</feature>
<dbReference type="EMBL" id="BMTF01000034">
    <property type="protein sequence ID" value="GGV95785.1"/>
    <property type="molecule type" value="Genomic_DNA"/>
</dbReference>
<accession>A0ABQ2W7N0</accession>
<keyword evidence="2" id="KW-0812">Transmembrane</keyword>
<feature type="compositionally biased region" description="Basic and acidic residues" evidence="1">
    <location>
        <begin position="1"/>
        <end position="12"/>
    </location>
</feature>
<gene>
    <name evidence="3" type="ORF">GCM10015535_63910</name>
</gene>
<feature type="compositionally biased region" description="Low complexity" evidence="1">
    <location>
        <begin position="92"/>
        <end position="107"/>
    </location>
</feature>
<feature type="transmembrane region" description="Helical" evidence="2">
    <location>
        <begin position="43"/>
        <end position="65"/>
    </location>
</feature>
<dbReference type="Proteomes" id="UP000660675">
    <property type="component" value="Unassembled WGS sequence"/>
</dbReference>
<keyword evidence="4" id="KW-1185">Reference proteome</keyword>
<keyword evidence="2" id="KW-0472">Membrane</keyword>
<proteinExistence type="predicted"/>
<feature type="region of interest" description="Disordered" evidence="1">
    <location>
        <begin position="63"/>
        <end position="141"/>
    </location>
</feature>